<dbReference type="EMBL" id="JAEDAH010000046">
    <property type="protein sequence ID" value="MCA6063878.1"/>
    <property type="molecule type" value="Genomic_DNA"/>
</dbReference>
<dbReference type="Proteomes" id="UP000714380">
    <property type="component" value="Unassembled WGS sequence"/>
</dbReference>
<keyword evidence="2" id="KW-1185">Reference proteome</keyword>
<gene>
    <name evidence="1" type="ORF">I9W95_09690</name>
</gene>
<evidence type="ECO:0000313" key="2">
    <source>
        <dbReference type="Proteomes" id="UP000714380"/>
    </source>
</evidence>
<evidence type="ECO:0000313" key="1">
    <source>
        <dbReference type="EMBL" id="MCA6063878.1"/>
    </source>
</evidence>
<dbReference type="InterPro" id="IPR052922">
    <property type="entry name" value="Cytidylate_Kinase-2"/>
</dbReference>
<dbReference type="PANTHER" id="PTHR37816">
    <property type="entry name" value="YALI0E33011P"/>
    <property type="match status" value="1"/>
</dbReference>
<proteinExistence type="predicted"/>
<dbReference type="RefSeq" id="WP_225674314.1">
    <property type="nucleotide sequence ID" value="NZ_JAEDAH010000046.1"/>
</dbReference>
<reference evidence="1 2" key="1">
    <citation type="submission" date="2020-12" db="EMBL/GenBank/DDBJ databases">
        <title>Novel Thalassolituus-related marine hydrocarbonoclastic bacteria mediated algae-derived hydrocarbons mineralization in twilight zone of the northern South China Sea.</title>
        <authorList>
            <person name="Dong C."/>
        </authorList>
    </citation>
    <scope>NUCLEOTIDE SEQUENCE [LARGE SCALE GENOMIC DNA]</scope>
    <source>
        <strain evidence="1 2">IMCC1826</strain>
    </source>
</reference>
<sequence>MRKILIFGNSGSGKSTLARQLADSEGLPHLDLDTLAWRDEVPPIRQAPAVSYQAMQEIIGQSDGWIAEGCYADLLAMLVDECNEMIFMNLPLEDCLRNARSRPWEPHKYESEAAQNANLPMLLEWIRGYDEREDELSRAAHQRLYDRFDGRKQMVTANSPAGQS</sequence>
<dbReference type="Gene3D" id="3.40.50.300">
    <property type="entry name" value="P-loop containing nucleotide triphosphate hydrolases"/>
    <property type="match status" value="1"/>
</dbReference>
<name>A0ABS7ZRZ2_9GAMM</name>
<organism evidence="1 2">
    <name type="scientific">Thalassolituus marinus</name>
    <dbReference type="NCBI Taxonomy" id="671053"/>
    <lineage>
        <taxon>Bacteria</taxon>
        <taxon>Pseudomonadati</taxon>
        <taxon>Pseudomonadota</taxon>
        <taxon>Gammaproteobacteria</taxon>
        <taxon>Oceanospirillales</taxon>
        <taxon>Oceanospirillaceae</taxon>
        <taxon>Thalassolituus</taxon>
    </lineage>
</organism>
<dbReference type="InterPro" id="IPR027417">
    <property type="entry name" value="P-loop_NTPase"/>
</dbReference>
<dbReference type="SUPFAM" id="SSF52540">
    <property type="entry name" value="P-loop containing nucleoside triphosphate hydrolases"/>
    <property type="match status" value="1"/>
</dbReference>
<dbReference type="PANTHER" id="PTHR37816:SF2">
    <property type="entry name" value="DNA TOPOLOGY MODULATION PROTEIN FLAR-RELATED PROTEIN"/>
    <property type="match status" value="1"/>
</dbReference>
<protein>
    <submittedName>
        <fullName evidence="1">AAA family ATPase</fullName>
    </submittedName>
</protein>
<accession>A0ABS7ZRZ2</accession>
<comment type="caution">
    <text evidence="1">The sequence shown here is derived from an EMBL/GenBank/DDBJ whole genome shotgun (WGS) entry which is preliminary data.</text>
</comment>